<dbReference type="GeneTree" id="ENSGT00940000161069"/>
<reference evidence="1" key="2">
    <citation type="submission" date="2025-08" db="UniProtKB">
        <authorList>
            <consortium name="Ensembl"/>
        </authorList>
    </citation>
    <scope>IDENTIFICATION</scope>
    <source>
        <strain evidence="1">breed Abyssinian</strain>
    </source>
</reference>
<reference evidence="1 2" key="1">
    <citation type="submission" date="2021-02" db="EMBL/GenBank/DDBJ databases">
        <title>Safari Cat Assemblies.</title>
        <authorList>
            <person name="Bredemeyer K.R."/>
            <person name="Murphy W.J."/>
        </authorList>
    </citation>
    <scope>NUCLEOTIDE SEQUENCE [LARGE SCALE GENOMIC DNA]</scope>
</reference>
<evidence type="ECO:0000313" key="2">
    <source>
        <dbReference type="Proteomes" id="UP000823872"/>
    </source>
</evidence>
<evidence type="ECO:0000313" key="1">
    <source>
        <dbReference type="Ensembl" id="ENSFCTP00005060056.1"/>
    </source>
</evidence>
<protein>
    <recommendedName>
        <fullName evidence="3">Selenoprotein W</fullName>
    </recommendedName>
</protein>
<dbReference type="Proteomes" id="UP000823872">
    <property type="component" value="Chromosome C1"/>
</dbReference>
<reference evidence="1" key="3">
    <citation type="submission" date="2025-09" db="UniProtKB">
        <authorList>
            <consortium name="Ensembl"/>
        </authorList>
    </citation>
    <scope>IDENTIFICATION</scope>
    <source>
        <strain evidence="1">breed Abyssinian</strain>
    </source>
</reference>
<name>A0ABI8AL88_FELCA</name>
<keyword evidence="2" id="KW-1185">Reference proteome</keyword>
<accession>A0ABI8AL88</accession>
<sequence length="88" mass="9756">MTLRCMPRTELSCPCLSYKSKYLQHKKLEDELPRSLDICSKGTPQTTGFEVMVAGKLFHSKKGGDGYTDMESKFPKLVGAIRATLAQG</sequence>
<dbReference type="Gene3D" id="3.40.30.10">
    <property type="entry name" value="Glutaredoxin"/>
    <property type="match status" value="1"/>
</dbReference>
<organism evidence="1 2">
    <name type="scientific">Felis catus</name>
    <name type="common">Cat</name>
    <name type="synonym">Felis silvestris catus</name>
    <dbReference type="NCBI Taxonomy" id="9685"/>
    <lineage>
        <taxon>Eukaryota</taxon>
        <taxon>Metazoa</taxon>
        <taxon>Chordata</taxon>
        <taxon>Craniata</taxon>
        <taxon>Vertebrata</taxon>
        <taxon>Euteleostomi</taxon>
        <taxon>Mammalia</taxon>
        <taxon>Eutheria</taxon>
        <taxon>Laurasiatheria</taxon>
        <taxon>Carnivora</taxon>
        <taxon>Feliformia</taxon>
        <taxon>Felidae</taxon>
        <taxon>Felinae</taxon>
        <taxon>Felis</taxon>
    </lineage>
</organism>
<dbReference type="Ensembl" id="ENSFCTT00005089231.1">
    <property type="protein sequence ID" value="ENSFCTP00005060056.1"/>
    <property type="gene ID" value="ENSFCTG00005032251.1"/>
</dbReference>
<evidence type="ECO:0008006" key="3">
    <source>
        <dbReference type="Google" id="ProtNLM"/>
    </source>
</evidence>
<proteinExistence type="predicted"/>